<dbReference type="EMBL" id="KE525316">
    <property type="protein sequence ID" value="KFB46327.1"/>
    <property type="molecule type" value="Genomic_DNA"/>
</dbReference>
<reference evidence="3" key="2">
    <citation type="submission" date="2020-05" db="UniProtKB">
        <authorList>
            <consortium name="EnsemblMetazoa"/>
        </authorList>
    </citation>
    <scope>IDENTIFICATION</scope>
</reference>
<feature type="region of interest" description="Disordered" evidence="1">
    <location>
        <begin position="25"/>
        <end position="55"/>
    </location>
</feature>
<evidence type="ECO:0000256" key="1">
    <source>
        <dbReference type="SAM" id="MobiDB-lite"/>
    </source>
</evidence>
<dbReference type="EMBL" id="ATLV01021323">
    <property type="status" value="NOT_ANNOTATED_CDS"/>
    <property type="molecule type" value="Genomic_DNA"/>
</dbReference>
<proteinExistence type="predicted"/>
<name>A0A084W7Y3_ANOSI</name>
<dbReference type="Proteomes" id="UP000030765">
    <property type="component" value="Unassembled WGS sequence"/>
</dbReference>
<dbReference type="EnsemblMetazoa" id="ASIC014319-RA">
    <property type="protein sequence ID" value="ASIC014319-PA"/>
    <property type="gene ID" value="ASIC014319"/>
</dbReference>
<sequence length="105" mass="11584">MLVEFLGALVGVSNHGMIYDHCQSVERHRRELPNQKGNPKEPPPRTPTEPAKGNGVCARARTHIPINLQPNGQPSSAHGLAGFRSAWQEPHKQQRHGTIDAGRWA</sequence>
<feature type="compositionally biased region" description="Basic and acidic residues" evidence="1">
    <location>
        <begin position="25"/>
        <end position="43"/>
    </location>
</feature>
<organism evidence="2">
    <name type="scientific">Anopheles sinensis</name>
    <name type="common">Mosquito</name>
    <dbReference type="NCBI Taxonomy" id="74873"/>
    <lineage>
        <taxon>Eukaryota</taxon>
        <taxon>Metazoa</taxon>
        <taxon>Ecdysozoa</taxon>
        <taxon>Arthropoda</taxon>
        <taxon>Hexapoda</taxon>
        <taxon>Insecta</taxon>
        <taxon>Pterygota</taxon>
        <taxon>Neoptera</taxon>
        <taxon>Endopterygota</taxon>
        <taxon>Diptera</taxon>
        <taxon>Nematocera</taxon>
        <taxon>Culicoidea</taxon>
        <taxon>Culicidae</taxon>
        <taxon>Anophelinae</taxon>
        <taxon>Anopheles</taxon>
    </lineage>
</organism>
<keyword evidence="4" id="KW-1185">Reference proteome</keyword>
<protein>
    <submittedName>
        <fullName evidence="2 3">Uncharacterized protein</fullName>
    </submittedName>
</protein>
<evidence type="ECO:0000313" key="3">
    <source>
        <dbReference type="EnsemblMetazoa" id="ASIC014319-PA"/>
    </source>
</evidence>
<gene>
    <name evidence="2" type="ORF">ZHAS_00014319</name>
</gene>
<evidence type="ECO:0000313" key="2">
    <source>
        <dbReference type="EMBL" id="KFB46327.1"/>
    </source>
</evidence>
<feature type="region of interest" description="Disordered" evidence="1">
    <location>
        <begin position="67"/>
        <end position="105"/>
    </location>
</feature>
<dbReference type="VEuPathDB" id="VectorBase:ASIC014319"/>
<accession>A0A084W7Y3</accession>
<reference evidence="2 4" key="1">
    <citation type="journal article" date="2014" name="BMC Genomics">
        <title>Genome sequence of Anopheles sinensis provides insight into genetics basis of mosquito competence for malaria parasites.</title>
        <authorList>
            <person name="Zhou D."/>
            <person name="Zhang D."/>
            <person name="Ding G."/>
            <person name="Shi L."/>
            <person name="Hou Q."/>
            <person name="Ye Y."/>
            <person name="Xu Y."/>
            <person name="Zhou H."/>
            <person name="Xiong C."/>
            <person name="Li S."/>
            <person name="Yu J."/>
            <person name="Hong S."/>
            <person name="Yu X."/>
            <person name="Zou P."/>
            <person name="Chen C."/>
            <person name="Chang X."/>
            <person name="Wang W."/>
            <person name="Lv Y."/>
            <person name="Sun Y."/>
            <person name="Ma L."/>
            <person name="Shen B."/>
            <person name="Zhu C."/>
        </authorList>
    </citation>
    <scope>NUCLEOTIDE SEQUENCE [LARGE SCALE GENOMIC DNA]</scope>
</reference>
<evidence type="ECO:0000313" key="4">
    <source>
        <dbReference type="Proteomes" id="UP000030765"/>
    </source>
</evidence>
<dbReference type="AlphaFoldDB" id="A0A084W7Y3"/>